<dbReference type="KEGG" id="rbc:BN938_2546"/>
<dbReference type="STRING" id="1433126.BN938_2546"/>
<dbReference type="eggNOG" id="ENOG50339EX">
    <property type="taxonomic scope" value="Bacteria"/>
</dbReference>
<dbReference type="SUPFAM" id="SSF46955">
    <property type="entry name" value="Putative DNA-binding domain"/>
    <property type="match status" value="1"/>
</dbReference>
<keyword evidence="3" id="KW-1185">Reference proteome</keyword>
<dbReference type="HOGENOM" id="CLU_133781_3_1_10"/>
<gene>
    <name evidence="2" type="ORF">BN938_2546</name>
</gene>
<proteinExistence type="predicted"/>
<dbReference type="InterPro" id="IPR009061">
    <property type="entry name" value="DNA-bd_dom_put_sf"/>
</dbReference>
<dbReference type="Proteomes" id="UP000027616">
    <property type="component" value="Chromosome I"/>
</dbReference>
<dbReference type="PANTHER" id="PTHR34585">
    <property type="match status" value="1"/>
</dbReference>
<feature type="domain" description="Helix-turn-helix" evidence="1">
    <location>
        <begin position="42"/>
        <end position="91"/>
    </location>
</feature>
<evidence type="ECO:0000313" key="3">
    <source>
        <dbReference type="Proteomes" id="UP000027616"/>
    </source>
</evidence>
<dbReference type="AlphaFoldDB" id="A0A060RAE5"/>
<sequence length="97" mass="11429">MSEIIDSKNERVSRLLKSLDRMADGLENIVRNHRPALKGERYLTDSEVSARLKVSRRTMQDWRTNGQIAYIMLGGKTLYRESDIEAMLEKHHRRAWE</sequence>
<accession>A0A060RAE5</accession>
<dbReference type="PATRIC" id="fig|1433126.3.peg.2521"/>
<name>A0A060RAE5_9BACT</name>
<dbReference type="OrthoDB" id="961769at2"/>
<organism evidence="2 3">
    <name type="scientific">Mucinivorans hirudinis</name>
    <dbReference type="NCBI Taxonomy" id="1433126"/>
    <lineage>
        <taxon>Bacteria</taxon>
        <taxon>Pseudomonadati</taxon>
        <taxon>Bacteroidota</taxon>
        <taxon>Bacteroidia</taxon>
        <taxon>Bacteroidales</taxon>
        <taxon>Rikenellaceae</taxon>
        <taxon>Mucinivorans</taxon>
    </lineage>
</organism>
<dbReference type="EMBL" id="HG934468">
    <property type="protein sequence ID" value="CDN32616.1"/>
    <property type="molecule type" value="Genomic_DNA"/>
</dbReference>
<dbReference type="Pfam" id="PF12728">
    <property type="entry name" value="HTH_17"/>
    <property type="match status" value="1"/>
</dbReference>
<protein>
    <recommendedName>
        <fullName evidence="1">Helix-turn-helix domain-containing protein</fullName>
    </recommendedName>
</protein>
<reference evidence="2 3" key="1">
    <citation type="journal article" date="2015" name="Genome Announc.">
        <title>Complete Genome Sequence of the Novel Leech Symbiont Mucinivorans hirudinis M3T.</title>
        <authorList>
            <person name="Nelson M.C."/>
            <person name="Bomar L."/>
            <person name="Graf J."/>
        </authorList>
    </citation>
    <scope>NUCLEOTIDE SEQUENCE [LARGE SCALE GENOMIC DNA]</scope>
    <source>
        <strain evidence="3">M3</strain>
    </source>
</reference>
<evidence type="ECO:0000259" key="1">
    <source>
        <dbReference type="Pfam" id="PF12728"/>
    </source>
</evidence>
<dbReference type="PANTHER" id="PTHR34585:SF22">
    <property type="entry name" value="HELIX-TURN-HELIX DOMAIN-CONTAINING PROTEIN"/>
    <property type="match status" value="1"/>
</dbReference>
<dbReference type="InterPro" id="IPR041657">
    <property type="entry name" value="HTH_17"/>
</dbReference>
<evidence type="ECO:0000313" key="2">
    <source>
        <dbReference type="EMBL" id="CDN32616.1"/>
    </source>
</evidence>